<protein>
    <recommendedName>
        <fullName evidence="3">HTH lacI-type domain-containing protein</fullName>
    </recommendedName>
</protein>
<organism evidence="1 2">
    <name type="scientific">Methylomonas rivi</name>
    <dbReference type="NCBI Taxonomy" id="2952226"/>
    <lineage>
        <taxon>Bacteria</taxon>
        <taxon>Pseudomonadati</taxon>
        <taxon>Pseudomonadota</taxon>
        <taxon>Gammaproteobacteria</taxon>
        <taxon>Methylococcales</taxon>
        <taxon>Methylococcaceae</taxon>
        <taxon>Methylomonas</taxon>
    </lineage>
</organism>
<gene>
    <name evidence="1" type="ORF">NP596_05910</name>
</gene>
<name>A0ABT1U2E5_9GAMM</name>
<dbReference type="Proteomes" id="UP001524586">
    <property type="component" value="Unassembled WGS sequence"/>
</dbReference>
<accession>A0ABT1U2E5</accession>
<evidence type="ECO:0000313" key="2">
    <source>
        <dbReference type="Proteomes" id="UP001524586"/>
    </source>
</evidence>
<evidence type="ECO:0008006" key="3">
    <source>
        <dbReference type="Google" id="ProtNLM"/>
    </source>
</evidence>
<keyword evidence="2" id="KW-1185">Reference proteome</keyword>
<evidence type="ECO:0000313" key="1">
    <source>
        <dbReference type="EMBL" id="MCQ8127994.1"/>
    </source>
</evidence>
<sequence>MPTPKVSMHKIKEVIRLKAASLPLRTIASASKLSLGAVAKICKGRRTSRIILAFAGRSHR</sequence>
<reference evidence="1 2" key="1">
    <citation type="submission" date="2022-07" db="EMBL/GenBank/DDBJ databases">
        <title>Methylomonas rivi sp. nov., Methylomonas rosea sp. nov., Methylomonas aureus sp. nov. and Methylomonas subterranea sp. nov., four novel methanotrophs isolated from a freshwater creek and the deep terrestrial subsurface.</title>
        <authorList>
            <person name="Abin C."/>
            <person name="Sankaranarayanan K."/>
            <person name="Garner C."/>
            <person name="Sindelar R."/>
            <person name="Kotary K."/>
            <person name="Garner R."/>
            <person name="Barclay S."/>
            <person name="Lawson P."/>
            <person name="Krumholz L."/>
        </authorList>
    </citation>
    <scope>NUCLEOTIDE SEQUENCE [LARGE SCALE GENOMIC DNA]</scope>
    <source>
        <strain evidence="1 2">WSC-6</strain>
    </source>
</reference>
<dbReference type="EMBL" id="JANIBK010000020">
    <property type="protein sequence ID" value="MCQ8127994.1"/>
    <property type="molecule type" value="Genomic_DNA"/>
</dbReference>
<comment type="caution">
    <text evidence="1">The sequence shown here is derived from an EMBL/GenBank/DDBJ whole genome shotgun (WGS) entry which is preliminary data.</text>
</comment>
<dbReference type="RefSeq" id="WP_256614355.1">
    <property type="nucleotide sequence ID" value="NZ_JANIBK010000020.1"/>
</dbReference>
<proteinExistence type="predicted"/>